<dbReference type="Gene3D" id="3.90.230.10">
    <property type="entry name" value="Creatinase/methionine aminopeptidase superfamily"/>
    <property type="match status" value="1"/>
</dbReference>
<dbReference type="Pfam" id="PF00557">
    <property type="entry name" value="Peptidase_M24"/>
    <property type="match status" value="1"/>
</dbReference>
<dbReference type="PANTHER" id="PTHR43226">
    <property type="entry name" value="XAA-PRO AMINOPEPTIDASE 3"/>
    <property type="match status" value="1"/>
</dbReference>
<reference evidence="11" key="1">
    <citation type="submission" date="2022-05" db="EMBL/GenBank/DDBJ databases">
        <title>Jatrophihabitans sp. SB3-54 whole genome sequence.</title>
        <authorList>
            <person name="Suh M.K."/>
            <person name="Eom M.K."/>
            <person name="Kim J.S."/>
            <person name="Kim H.S."/>
            <person name="Do H.E."/>
            <person name="Shin Y.K."/>
            <person name="Lee J.-S."/>
        </authorList>
    </citation>
    <scope>NUCLEOTIDE SEQUENCE</scope>
    <source>
        <strain evidence="11">SB3-54</strain>
    </source>
</reference>
<dbReference type="SUPFAM" id="SSF55920">
    <property type="entry name" value="Creatinase/aminopeptidase"/>
    <property type="match status" value="1"/>
</dbReference>
<dbReference type="RefSeq" id="WP_269442498.1">
    <property type="nucleotide sequence ID" value="NZ_CP097463.1"/>
</dbReference>
<evidence type="ECO:0000256" key="4">
    <source>
        <dbReference type="ARBA" id="ARBA00012574"/>
    </source>
</evidence>
<dbReference type="InterPro" id="IPR029149">
    <property type="entry name" value="Creatin/AminoP/Spt16_N"/>
</dbReference>
<dbReference type="InterPro" id="IPR036005">
    <property type="entry name" value="Creatinase/aminopeptidase-like"/>
</dbReference>
<evidence type="ECO:0000256" key="6">
    <source>
        <dbReference type="ARBA" id="ARBA00022801"/>
    </source>
</evidence>
<dbReference type="InterPro" id="IPR052433">
    <property type="entry name" value="X-Pro_dipept-like"/>
</dbReference>
<keyword evidence="5 8" id="KW-0479">Metal-binding</keyword>
<dbReference type="SUPFAM" id="SSF53092">
    <property type="entry name" value="Creatinase/prolidase N-terminal domain"/>
    <property type="match status" value="1"/>
</dbReference>
<keyword evidence="6" id="KW-0378">Hydrolase</keyword>
<dbReference type="InterPro" id="IPR000994">
    <property type="entry name" value="Pept_M24"/>
</dbReference>
<evidence type="ECO:0000256" key="7">
    <source>
        <dbReference type="ARBA" id="ARBA00023211"/>
    </source>
</evidence>
<evidence type="ECO:0000313" key="11">
    <source>
        <dbReference type="EMBL" id="WAX55973.1"/>
    </source>
</evidence>
<accession>A0ABY7JTU4</accession>
<dbReference type="Pfam" id="PF05195">
    <property type="entry name" value="AMP_N"/>
    <property type="match status" value="1"/>
</dbReference>
<dbReference type="InterPro" id="IPR001131">
    <property type="entry name" value="Peptidase_M24B_aminopep-P_CS"/>
</dbReference>
<protein>
    <recommendedName>
        <fullName evidence="4">Xaa-Pro aminopeptidase</fullName>
        <ecNumber evidence="4">3.4.11.9</ecNumber>
    </recommendedName>
</protein>
<dbReference type="SMART" id="SM01011">
    <property type="entry name" value="AMP_N"/>
    <property type="match status" value="1"/>
</dbReference>
<gene>
    <name evidence="11" type="ORF">M6B22_15710</name>
</gene>
<dbReference type="GO" id="GO:0004177">
    <property type="term" value="F:aminopeptidase activity"/>
    <property type="evidence" value="ECO:0007669"/>
    <property type="project" value="UniProtKB-KW"/>
</dbReference>
<keyword evidence="11" id="KW-0031">Aminopeptidase</keyword>
<dbReference type="EC" id="3.4.11.9" evidence="4"/>
<dbReference type="Proteomes" id="UP001164693">
    <property type="component" value="Chromosome"/>
</dbReference>
<keyword evidence="7" id="KW-0464">Manganese</keyword>
<evidence type="ECO:0000313" key="12">
    <source>
        <dbReference type="Proteomes" id="UP001164693"/>
    </source>
</evidence>
<evidence type="ECO:0000256" key="3">
    <source>
        <dbReference type="ARBA" id="ARBA00008766"/>
    </source>
</evidence>
<dbReference type="InterPro" id="IPR007865">
    <property type="entry name" value="Aminopep_P_N"/>
</dbReference>
<name>A0ABY7JTU4_9ACTN</name>
<dbReference type="PANTHER" id="PTHR43226:SF4">
    <property type="entry name" value="XAA-PRO AMINOPEPTIDASE 3"/>
    <property type="match status" value="1"/>
</dbReference>
<comment type="catalytic activity">
    <reaction evidence="1">
        <text>Release of any N-terminal amino acid, including proline, that is linked to proline, even from a dipeptide or tripeptide.</text>
        <dbReference type="EC" id="3.4.11.9"/>
    </reaction>
</comment>
<feature type="region of interest" description="Disordered" evidence="9">
    <location>
        <begin position="1"/>
        <end position="22"/>
    </location>
</feature>
<dbReference type="EMBL" id="CP097463">
    <property type="protein sequence ID" value="WAX55973.1"/>
    <property type="molecule type" value="Genomic_DNA"/>
</dbReference>
<feature type="domain" description="Aminopeptidase P N-terminal" evidence="10">
    <location>
        <begin position="50"/>
        <end position="192"/>
    </location>
</feature>
<dbReference type="Gene3D" id="3.40.350.10">
    <property type="entry name" value="Creatinase/prolidase N-terminal domain"/>
    <property type="match status" value="1"/>
</dbReference>
<sequence length="497" mass="53580">MSQSDTPESAGEMPEAGGSTSYDIPMAEHLRAAIAQDWDPAPPMPHPAQTGVGPYARARRAALSARFPGTVLVVPAGGLAARANDTDYPFRANSAFTWLTGETVADAVLVLAPAPTGHEATLYVREYAQPGDVGYFTSRTHGAVWVGNVPDLADTSAALDLATRPLAALADDLRAHRGRATAVLTGIDRSVDAQLPHASAGSLAEVIDELRLVKDEWELARLQQACEITARGFADVARELPNVLDRPVRGERWLEGTFWRRARLEGNEVGYTSIVGAGRHATTLHWWRNHGQIRSGQLLLADMGVETDELYTADVTRTMPVTGEWTPEQLRVYRAVQEAQIAGISEVKAGADFLAAHRAAMWVLADYLHSWGILPVPAAVSCDADPERPGAGLHRRYTLHGTSHMLGIDVHDCAQAREQAYREGTLAAGHVLTVEPGLYFQVNDRTAPAELRGIGVRIEDDIAVTDGSPVNLSAGLPRDPDEITAWMRHAQGTPALP</sequence>
<evidence type="ECO:0000256" key="5">
    <source>
        <dbReference type="ARBA" id="ARBA00022723"/>
    </source>
</evidence>
<comment type="cofactor">
    <cofactor evidence="2">
        <name>Mn(2+)</name>
        <dbReference type="ChEBI" id="CHEBI:29035"/>
    </cofactor>
</comment>
<evidence type="ECO:0000256" key="1">
    <source>
        <dbReference type="ARBA" id="ARBA00001424"/>
    </source>
</evidence>
<proteinExistence type="inferred from homology"/>
<comment type="similarity">
    <text evidence="3 8">Belongs to the peptidase M24B family.</text>
</comment>
<keyword evidence="11" id="KW-0645">Protease</keyword>
<evidence type="ECO:0000256" key="2">
    <source>
        <dbReference type="ARBA" id="ARBA00001936"/>
    </source>
</evidence>
<organism evidence="11 12">
    <name type="scientific">Jatrophihabitans cynanchi</name>
    <dbReference type="NCBI Taxonomy" id="2944128"/>
    <lineage>
        <taxon>Bacteria</taxon>
        <taxon>Bacillati</taxon>
        <taxon>Actinomycetota</taxon>
        <taxon>Actinomycetes</taxon>
        <taxon>Jatrophihabitantales</taxon>
        <taxon>Jatrophihabitantaceae</taxon>
        <taxon>Jatrophihabitans</taxon>
    </lineage>
</organism>
<evidence type="ECO:0000256" key="9">
    <source>
        <dbReference type="SAM" id="MobiDB-lite"/>
    </source>
</evidence>
<evidence type="ECO:0000256" key="8">
    <source>
        <dbReference type="RuleBase" id="RU000590"/>
    </source>
</evidence>
<dbReference type="PROSITE" id="PS00491">
    <property type="entry name" value="PROLINE_PEPTIDASE"/>
    <property type="match status" value="1"/>
</dbReference>
<keyword evidence="12" id="KW-1185">Reference proteome</keyword>
<evidence type="ECO:0000259" key="10">
    <source>
        <dbReference type="SMART" id="SM01011"/>
    </source>
</evidence>